<evidence type="ECO:0000313" key="2">
    <source>
        <dbReference type="Proteomes" id="UP000799428"/>
    </source>
</evidence>
<sequence>MPPLPLSREDGDTGKQPLTQGISLSTVQQNPLEIDSPACLLCWQSSTRLRLRTTALPDLQILCWKFNDPFTLIPVLITANPRRIDCLTGAGDIASWVPAFDVGSTHDNAILVTYLLLNILLLACPIADDDGAV</sequence>
<gene>
    <name evidence="1" type="ORF">K504DRAFT_453721</name>
</gene>
<dbReference type="EMBL" id="MU005805">
    <property type="protein sequence ID" value="KAF2702582.1"/>
    <property type="molecule type" value="Genomic_DNA"/>
</dbReference>
<name>A0A6G1JQM4_9PLEO</name>
<keyword evidence="2" id="KW-1185">Reference proteome</keyword>
<evidence type="ECO:0000313" key="1">
    <source>
        <dbReference type="EMBL" id="KAF2702582.1"/>
    </source>
</evidence>
<dbReference type="Proteomes" id="UP000799428">
    <property type="component" value="Unassembled WGS sequence"/>
</dbReference>
<protein>
    <submittedName>
        <fullName evidence="1">Uncharacterized protein</fullName>
    </submittedName>
</protein>
<reference evidence="1" key="1">
    <citation type="journal article" date="2020" name="Stud. Mycol.">
        <title>101 Dothideomycetes genomes: a test case for predicting lifestyles and emergence of pathogens.</title>
        <authorList>
            <person name="Haridas S."/>
            <person name="Albert R."/>
            <person name="Binder M."/>
            <person name="Bloem J."/>
            <person name="Labutti K."/>
            <person name="Salamov A."/>
            <person name="Andreopoulos B."/>
            <person name="Baker S."/>
            <person name="Barry K."/>
            <person name="Bills G."/>
            <person name="Bluhm B."/>
            <person name="Cannon C."/>
            <person name="Castanera R."/>
            <person name="Culley D."/>
            <person name="Daum C."/>
            <person name="Ezra D."/>
            <person name="Gonzalez J."/>
            <person name="Henrissat B."/>
            <person name="Kuo A."/>
            <person name="Liang C."/>
            <person name="Lipzen A."/>
            <person name="Lutzoni F."/>
            <person name="Magnuson J."/>
            <person name="Mondo S."/>
            <person name="Nolan M."/>
            <person name="Ohm R."/>
            <person name="Pangilinan J."/>
            <person name="Park H.-J."/>
            <person name="Ramirez L."/>
            <person name="Alfaro M."/>
            <person name="Sun H."/>
            <person name="Tritt A."/>
            <person name="Yoshinaga Y."/>
            <person name="Zwiers L.-H."/>
            <person name="Turgeon B."/>
            <person name="Goodwin S."/>
            <person name="Spatafora J."/>
            <person name="Crous P."/>
            <person name="Grigoriev I."/>
        </authorList>
    </citation>
    <scope>NUCLEOTIDE SEQUENCE</scope>
    <source>
        <strain evidence="1">CBS 279.74</strain>
    </source>
</reference>
<proteinExistence type="predicted"/>
<organism evidence="1 2">
    <name type="scientific">Pleomassaria siparia CBS 279.74</name>
    <dbReference type="NCBI Taxonomy" id="1314801"/>
    <lineage>
        <taxon>Eukaryota</taxon>
        <taxon>Fungi</taxon>
        <taxon>Dikarya</taxon>
        <taxon>Ascomycota</taxon>
        <taxon>Pezizomycotina</taxon>
        <taxon>Dothideomycetes</taxon>
        <taxon>Pleosporomycetidae</taxon>
        <taxon>Pleosporales</taxon>
        <taxon>Pleomassariaceae</taxon>
        <taxon>Pleomassaria</taxon>
    </lineage>
</organism>
<accession>A0A6G1JQM4</accession>
<dbReference type="AlphaFoldDB" id="A0A6G1JQM4"/>